<keyword evidence="3" id="KW-1185">Reference proteome</keyword>
<evidence type="ECO:0000313" key="2">
    <source>
        <dbReference type="EMBL" id="ACH46888.1"/>
    </source>
</evidence>
<dbReference type="Gene3D" id="2.170.270.10">
    <property type="entry name" value="SET domain"/>
    <property type="match status" value="1"/>
</dbReference>
<keyword evidence="2" id="KW-0808">Transferase</keyword>
<dbReference type="EMBL" id="EU916176">
    <property type="protein sequence ID" value="ACH46888.1"/>
    <property type="molecule type" value="Genomic_DNA"/>
</dbReference>
<dbReference type="PROSITE" id="PS50280">
    <property type="entry name" value="SET"/>
    <property type="match status" value="1"/>
</dbReference>
<dbReference type="InterPro" id="IPR046341">
    <property type="entry name" value="SET_dom_sf"/>
</dbReference>
<keyword evidence="2" id="KW-0489">Methyltransferase</keyword>
<proteinExistence type="predicted"/>
<dbReference type="RefSeq" id="YP_002154758.1">
    <property type="nucleotide sequence ID" value="NC_011183.1"/>
</dbReference>
<dbReference type="GO" id="GO:0008168">
    <property type="term" value="F:methyltransferase activity"/>
    <property type="evidence" value="ECO:0007669"/>
    <property type="project" value="UniProtKB-KW"/>
</dbReference>
<protein>
    <submittedName>
        <fullName evidence="2">Putative lysine methyltransferase</fullName>
    </submittedName>
</protein>
<dbReference type="KEGG" id="vg:6804921"/>
<dbReference type="SMART" id="SM00317">
    <property type="entry name" value="SET"/>
    <property type="match status" value="1"/>
</dbReference>
<dbReference type="Proteomes" id="UP000204092">
    <property type="component" value="Segment"/>
</dbReference>
<accession>B5LWM5</accession>
<dbReference type="InterPro" id="IPR001214">
    <property type="entry name" value="SET_dom"/>
</dbReference>
<dbReference type="SUPFAM" id="SSF82199">
    <property type="entry name" value="SET domain"/>
    <property type="match status" value="1"/>
</dbReference>
<feature type="domain" description="SET" evidence="1">
    <location>
        <begin position="57"/>
        <end position="183"/>
    </location>
</feature>
<evidence type="ECO:0000313" key="3">
    <source>
        <dbReference type="Proteomes" id="UP000204092"/>
    </source>
</evidence>
<sequence length="207" mass="23486">MSVRRRRAPTELRFETDNWSCPLKCNKCTFTRPNGLRCKNRVCFGFPLCWIHNSQKFGVKIKQSTIPGAGKGLFATRQIPKNTWICPYSGEETTMECIHQRYPGDSTAPYAEKISDNIAYDCACSRGIGSLANGRFNANGKVSSVRRHNCISRYRPVGEGVPGVWLKSTKDIKSGEELMNWYGDGGYQLQQNHSTRRRRRAPDTRPC</sequence>
<dbReference type="Pfam" id="PF00856">
    <property type="entry name" value="SET"/>
    <property type="match status" value="1"/>
</dbReference>
<name>B5LWM5_9PHYC</name>
<dbReference type="OrthoDB" id="30507at10239"/>
<reference evidence="2 3" key="1">
    <citation type="journal article" date="2009" name="Virology">
        <title>Genomic analysis of the smallest giant virus--Feldmannia sp. virus 158.</title>
        <authorList>
            <person name="Schroeder D.C."/>
            <person name="Park Y."/>
            <person name="Yoon H.M."/>
            <person name="Lee Y.S."/>
            <person name="Kang S.W."/>
            <person name="Meints R.H."/>
            <person name="Ivey R.G."/>
            <person name="Choi T.J."/>
        </authorList>
    </citation>
    <scope>NUCLEOTIDE SEQUENCE [LARGE SCALE GENOMIC DNA]</scope>
    <source>
        <strain evidence="2">FsV-158</strain>
    </source>
</reference>
<evidence type="ECO:0000259" key="1">
    <source>
        <dbReference type="PROSITE" id="PS50280"/>
    </source>
</evidence>
<dbReference type="GeneID" id="6804921"/>
<organism evidence="2 3">
    <name type="scientific">Feldmannia species virus</name>
    <dbReference type="NCBI Taxonomy" id="39420"/>
    <lineage>
        <taxon>Viruses</taxon>
        <taxon>Varidnaviria</taxon>
        <taxon>Bamfordvirae</taxon>
        <taxon>Nucleocytoviricota</taxon>
        <taxon>Megaviricetes</taxon>
        <taxon>Algavirales</taxon>
        <taxon>Phycodnaviridae</taxon>
        <taxon>Phaeovirus</taxon>
        <taxon>Phaeovirus feldmanniae</taxon>
    </lineage>
</organism>
<dbReference type="GO" id="GO:0032259">
    <property type="term" value="P:methylation"/>
    <property type="evidence" value="ECO:0007669"/>
    <property type="project" value="UniProtKB-KW"/>
</dbReference>